<comment type="caution">
    <text evidence="2">The sequence shown here is derived from an EMBL/GenBank/DDBJ whole genome shotgun (WGS) entry which is preliminary data.</text>
</comment>
<evidence type="ECO:0000256" key="1">
    <source>
        <dbReference type="SAM" id="Phobius"/>
    </source>
</evidence>
<name>A0A1F8B9V7_9BACT</name>
<evidence type="ECO:0000313" key="2">
    <source>
        <dbReference type="EMBL" id="OGM60128.1"/>
    </source>
</evidence>
<keyword evidence="1" id="KW-0812">Transmembrane</keyword>
<dbReference type="AlphaFoldDB" id="A0A1F8B9V7"/>
<dbReference type="STRING" id="1802514.A2955_04265"/>
<keyword evidence="1" id="KW-0472">Membrane</keyword>
<protein>
    <submittedName>
        <fullName evidence="2">Uncharacterized protein</fullName>
    </submittedName>
</protein>
<accession>A0A1F8B9V7</accession>
<keyword evidence="1" id="KW-1133">Transmembrane helix</keyword>
<reference evidence="2 3" key="1">
    <citation type="journal article" date="2016" name="Nat. Commun.">
        <title>Thousands of microbial genomes shed light on interconnected biogeochemical processes in an aquifer system.</title>
        <authorList>
            <person name="Anantharaman K."/>
            <person name="Brown C.T."/>
            <person name="Hug L.A."/>
            <person name="Sharon I."/>
            <person name="Castelle C.J."/>
            <person name="Probst A.J."/>
            <person name="Thomas B.C."/>
            <person name="Singh A."/>
            <person name="Wilkins M.J."/>
            <person name="Karaoz U."/>
            <person name="Brodie E.L."/>
            <person name="Williams K.H."/>
            <person name="Hubbard S.S."/>
            <person name="Banfield J.F."/>
        </authorList>
    </citation>
    <scope>NUCLEOTIDE SEQUENCE [LARGE SCALE GENOMIC DNA]</scope>
</reference>
<organism evidence="2 3">
    <name type="scientific">Candidatus Woesebacteria bacterium RIFCSPLOWO2_01_FULL_37_19</name>
    <dbReference type="NCBI Taxonomy" id="1802514"/>
    <lineage>
        <taxon>Bacteria</taxon>
        <taxon>Candidatus Woeseibacteriota</taxon>
    </lineage>
</organism>
<proteinExistence type="predicted"/>
<dbReference type="Proteomes" id="UP000177501">
    <property type="component" value="Unassembled WGS sequence"/>
</dbReference>
<dbReference type="EMBL" id="MGHA01000021">
    <property type="protein sequence ID" value="OGM60128.1"/>
    <property type="molecule type" value="Genomic_DNA"/>
</dbReference>
<feature type="transmembrane region" description="Helical" evidence="1">
    <location>
        <begin position="7"/>
        <end position="27"/>
    </location>
</feature>
<gene>
    <name evidence="2" type="ORF">A2955_04265</name>
</gene>
<evidence type="ECO:0000313" key="3">
    <source>
        <dbReference type="Proteomes" id="UP000177501"/>
    </source>
</evidence>
<sequence>MLKSIDKFFVVLIITLIFLSGLVIYAFRGVFSAYLTAYEISQENLDSNLKLNNERFDEAYNWVLKKGS</sequence>